<dbReference type="InterPro" id="IPR000620">
    <property type="entry name" value="EamA_dom"/>
</dbReference>
<dbReference type="AlphaFoldDB" id="A0A2G8KUK2"/>
<feature type="transmembrane region" description="Helical" evidence="5">
    <location>
        <begin position="34"/>
        <end position="55"/>
    </location>
</feature>
<dbReference type="SUPFAM" id="SSF103481">
    <property type="entry name" value="Multidrug resistance efflux transporter EmrE"/>
    <property type="match status" value="2"/>
</dbReference>
<dbReference type="Pfam" id="PF00892">
    <property type="entry name" value="EamA"/>
    <property type="match status" value="2"/>
</dbReference>
<proteinExistence type="predicted"/>
<keyword evidence="2 5" id="KW-0812">Transmembrane</keyword>
<reference evidence="7 8" key="1">
    <citation type="journal article" date="2017" name="PLoS Biol.">
        <title>The sea cucumber genome provides insights into morphological evolution and visceral regeneration.</title>
        <authorList>
            <person name="Zhang X."/>
            <person name="Sun L."/>
            <person name="Yuan J."/>
            <person name="Sun Y."/>
            <person name="Gao Y."/>
            <person name="Zhang L."/>
            <person name="Li S."/>
            <person name="Dai H."/>
            <person name="Hamel J.F."/>
            <person name="Liu C."/>
            <person name="Yu Y."/>
            <person name="Liu S."/>
            <person name="Lin W."/>
            <person name="Guo K."/>
            <person name="Jin S."/>
            <person name="Xu P."/>
            <person name="Storey K.B."/>
            <person name="Huan P."/>
            <person name="Zhang T."/>
            <person name="Zhou Y."/>
            <person name="Zhang J."/>
            <person name="Lin C."/>
            <person name="Li X."/>
            <person name="Xing L."/>
            <person name="Huo D."/>
            <person name="Sun M."/>
            <person name="Wang L."/>
            <person name="Mercier A."/>
            <person name="Li F."/>
            <person name="Yang H."/>
            <person name="Xiang J."/>
        </authorList>
    </citation>
    <scope>NUCLEOTIDE SEQUENCE [LARGE SCALE GENOMIC DNA]</scope>
    <source>
        <strain evidence="7">Shaxun</strain>
        <tissue evidence="7">Muscle</tissue>
    </source>
</reference>
<feature type="transmembrane region" description="Helical" evidence="5">
    <location>
        <begin position="92"/>
        <end position="114"/>
    </location>
</feature>
<gene>
    <name evidence="7" type="ORF">BSL78_11413</name>
</gene>
<evidence type="ECO:0000256" key="1">
    <source>
        <dbReference type="ARBA" id="ARBA00004141"/>
    </source>
</evidence>
<evidence type="ECO:0000259" key="6">
    <source>
        <dbReference type="Pfam" id="PF00892"/>
    </source>
</evidence>
<evidence type="ECO:0000256" key="2">
    <source>
        <dbReference type="ARBA" id="ARBA00022692"/>
    </source>
</evidence>
<name>A0A2G8KUK2_STIJA</name>
<dbReference type="InterPro" id="IPR037185">
    <property type="entry name" value="EmrE-like"/>
</dbReference>
<dbReference type="STRING" id="307972.A0A2G8KUK2"/>
<feature type="transmembrane region" description="Helical" evidence="5">
    <location>
        <begin position="251"/>
        <end position="271"/>
    </location>
</feature>
<dbReference type="Proteomes" id="UP000230750">
    <property type="component" value="Unassembled WGS sequence"/>
</dbReference>
<evidence type="ECO:0000256" key="4">
    <source>
        <dbReference type="ARBA" id="ARBA00023136"/>
    </source>
</evidence>
<evidence type="ECO:0000256" key="3">
    <source>
        <dbReference type="ARBA" id="ARBA00022989"/>
    </source>
</evidence>
<protein>
    <submittedName>
        <fullName evidence="7">Putative solute carrier family 35 member G1 isoform X1</fullName>
    </submittedName>
</protein>
<feature type="transmembrane region" description="Helical" evidence="5">
    <location>
        <begin position="220"/>
        <end position="239"/>
    </location>
</feature>
<dbReference type="GO" id="GO:0016020">
    <property type="term" value="C:membrane"/>
    <property type="evidence" value="ECO:0007669"/>
    <property type="project" value="UniProtKB-SubCell"/>
</dbReference>
<accession>A0A2G8KUK2</accession>
<keyword evidence="3 5" id="KW-1133">Transmembrane helix</keyword>
<feature type="transmembrane region" description="Helical" evidence="5">
    <location>
        <begin position="145"/>
        <end position="165"/>
    </location>
</feature>
<feature type="transmembrane region" description="Helical" evidence="5">
    <location>
        <begin position="185"/>
        <end position="208"/>
    </location>
</feature>
<feature type="transmembrane region" description="Helical" evidence="5">
    <location>
        <begin position="304"/>
        <end position="322"/>
    </location>
</feature>
<organism evidence="7 8">
    <name type="scientific">Stichopus japonicus</name>
    <name type="common">Sea cucumber</name>
    <dbReference type="NCBI Taxonomy" id="307972"/>
    <lineage>
        <taxon>Eukaryota</taxon>
        <taxon>Metazoa</taxon>
        <taxon>Echinodermata</taxon>
        <taxon>Eleutherozoa</taxon>
        <taxon>Echinozoa</taxon>
        <taxon>Holothuroidea</taxon>
        <taxon>Aspidochirotacea</taxon>
        <taxon>Aspidochirotida</taxon>
        <taxon>Stichopodidae</taxon>
        <taxon>Apostichopus</taxon>
    </lineage>
</organism>
<evidence type="ECO:0000313" key="8">
    <source>
        <dbReference type="Proteomes" id="UP000230750"/>
    </source>
</evidence>
<feature type="transmembrane region" description="Helical" evidence="5">
    <location>
        <begin position="61"/>
        <end position="80"/>
    </location>
</feature>
<sequence>MESQSLKNSEKPEAVTSKRWSFNVAMVIHRYRGLIATFGCACAYACMALLVSSLADEISSMTLAFSRALISSLLGLIAMCQQGTRIRISSMAEFKFHTVNTVFTAAATLCQFYAYQHMPAADASAIIYGYVAFAGLYGRLLLKEPFGLFGIIMVILTFTGILMIARPPFLFQLFESGIFEATSDGLFPPLVAFAGIQAISLNIVTLRAMGRTSVPVMKTLFYTMTFSAIILAIPITPLGQWSIPDCTWGRFRMVLAAVCSCLGYVGLSYGLSVENTLYVSLVSMNDFFIVFLLSIIFLGFKPTLLSVAGMVIIIGSSIIILVRKIFTSRNVSEQQSPTKELEPRIAENEPALSSKNILKVSSV</sequence>
<dbReference type="OrthoDB" id="306876at2759"/>
<evidence type="ECO:0000256" key="5">
    <source>
        <dbReference type="SAM" id="Phobius"/>
    </source>
</evidence>
<feature type="domain" description="EamA" evidence="6">
    <location>
        <begin position="191"/>
        <end position="321"/>
    </location>
</feature>
<feature type="transmembrane region" description="Helical" evidence="5">
    <location>
        <begin position="278"/>
        <end position="298"/>
    </location>
</feature>
<dbReference type="PANTHER" id="PTHR22911:SF6">
    <property type="entry name" value="SOLUTE CARRIER FAMILY 35 MEMBER G1"/>
    <property type="match status" value="1"/>
</dbReference>
<evidence type="ECO:0000313" key="7">
    <source>
        <dbReference type="EMBL" id="PIK51693.1"/>
    </source>
</evidence>
<feature type="transmembrane region" description="Helical" evidence="5">
    <location>
        <begin position="120"/>
        <end position="138"/>
    </location>
</feature>
<dbReference type="EMBL" id="MRZV01000360">
    <property type="protein sequence ID" value="PIK51693.1"/>
    <property type="molecule type" value="Genomic_DNA"/>
</dbReference>
<comment type="subcellular location">
    <subcellularLocation>
        <location evidence="1">Membrane</location>
        <topology evidence="1">Multi-pass membrane protein</topology>
    </subcellularLocation>
</comment>
<comment type="caution">
    <text evidence="7">The sequence shown here is derived from an EMBL/GenBank/DDBJ whole genome shotgun (WGS) entry which is preliminary data.</text>
</comment>
<keyword evidence="4 5" id="KW-0472">Membrane</keyword>
<feature type="domain" description="EamA" evidence="6">
    <location>
        <begin position="33"/>
        <end position="165"/>
    </location>
</feature>
<keyword evidence="8" id="KW-1185">Reference proteome</keyword>
<dbReference type="PANTHER" id="PTHR22911">
    <property type="entry name" value="ACYL-MALONYL CONDENSING ENZYME-RELATED"/>
    <property type="match status" value="1"/>
</dbReference>